<dbReference type="PANTHER" id="PTHR21180:SF32">
    <property type="entry name" value="ENDONUCLEASE_EXONUCLEASE_PHOSPHATASE FAMILY DOMAIN-CONTAINING PROTEIN 1"/>
    <property type="match status" value="1"/>
</dbReference>
<keyword evidence="1" id="KW-0732">Signal</keyword>
<dbReference type="GO" id="GO:0015627">
    <property type="term" value="C:type II protein secretion system complex"/>
    <property type="evidence" value="ECO:0007669"/>
    <property type="project" value="TreeGrafter"/>
</dbReference>
<reference evidence="4" key="1">
    <citation type="submission" date="2016-10" db="EMBL/GenBank/DDBJ databases">
        <authorList>
            <person name="Varghese N."/>
            <person name="Submissions S."/>
        </authorList>
    </citation>
    <scope>NUCLEOTIDE SEQUENCE [LARGE SCALE GENOMIC DNA]</scope>
    <source>
        <strain evidence="4">DSM 17616</strain>
    </source>
</reference>
<dbReference type="Proteomes" id="UP000199371">
    <property type="component" value="Unassembled WGS sequence"/>
</dbReference>
<dbReference type="OrthoDB" id="7510573at2"/>
<dbReference type="PANTHER" id="PTHR21180">
    <property type="entry name" value="ENDONUCLEASE/EXONUCLEASE/PHOSPHATASE FAMILY DOMAIN-CONTAINING PROTEIN 1"/>
    <property type="match status" value="1"/>
</dbReference>
<dbReference type="AlphaFoldDB" id="A0A1H6KDR0"/>
<name>A0A1H6KDR0_9GAMM</name>
<keyword evidence="4" id="KW-1185">Reference proteome</keyword>
<feature type="chain" id="PRO_5011553371" evidence="1">
    <location>
        <begin position="23"/>
        <end position="104"/>
    </location>
</feature>
<dbReference type="GO" id="GO:0015628">
    <property type="term" value="P:protein secretion by the type II secretion system"/>
    <property type="evidence" value="ECO:0007669"/>
    <property type="project" value="TreeGrafter"/>
</dbReference>
<sequence length="104" mass="10858">MKKLAIAVGMTLLTLAANQCLAQTQPAAEVTKASAAAHNVQKVNINNATLEQLDAIPGLGKKKAQAVLDHIAENGPIKDQAQLTQVKGIGDKLAAKIGPYLSYN</sequence>
<dbReference type="InterPro" id="IPR004509">
    <property type="entry name" value="Competence_ComEA_HhH"/>
</dbReference>
<dbReference type="NCBIfam" id="TIGR00426">
    <property type="entry name" value="competence protein ComEA helix-hairpin-helix repeat region"/>
    <property type="match status" value="1"/>
</dbReference>
<dbReference type="Pfam" id="PF12836">
    <property type="entry name" value="HHH_3"/>
    <property type="match status" value="1"/>
</dbReference>
<feature type="signal peptide" evidence="1">
    <location>
        <begin position="1"/>
        <end position="22"/>
    </location>
</feature>
<dbReference type="InterPro" id="IPR003583">
    <property type="entry name" value="Hlx-hairpin-Hlx_DNA-bd_motif"/>
</dbReference>
<evidence type="ECO:0000259" key="2">
    <source>
        <dbReference type="SMART" id="SM00278"/>
    </source>
</evidence>
<evidence type="ECO:0000256" key="1">
    <source>
        <dbReference type="SAM" id="SignalP"/>
    </source>
</evidence>
<dbReference type="EMBL" id="FNXF01000003">
    <property type="protein sequence ID" value="SEH71654.1"/>
    <property type="molecule type" value="Genomic_DNA"/>
</dbReference>
<organism evidence="3 4">
    <name type="scientific">Rheinheimera pacifica</name>
    <dbReference type="NCBI Taxonomy" id="173990"/>
    <lineage>
        <taxon>Bacteria</taxon>
        <taxon>Pseudomonadati</taxon>
        <taxon>Pseudomonadota</taxon>
        <taxon>Gammaproteobacteria</taxon>
        <taxon>Chromatiales</taxon>
        <taxon>Chromatiaceae</taxon>
        <taxon>Rheinheimera</taxon>
    </lineage>
</organism>
<evidence type="ECO:0000313" key="3">
    <source>
        <dbReference type="EMBL" id="SEH71654.1"/>
    </source>
</evidence>
<dbReference type="Gene3D" id="1.10.150.320">
    <property type="entry name" value="Photosystem II 12 kDa extrinsic protein"/>
    <property type="match status" value="1"/>
</dbReference>
<feature type="domain" description="Helix-hairpin-helix DNA-binding motif class 1" evidence="2">
    <location>
        <begin position="81"/>
        <end position="100"/>
    </location>
</feature>
<dbReference type="STRING" id="173990.SAMN05660691_00970"/>
<dbReference type="SUPFAM" id="SSF47781">
    <property type="entry name" value="RuvA domain 2-like"/>
    <property type="match status" value="1"/>
</dbReference>
<accession>A0A1H6KDR0</accession>
<dbReference type="RefSeq" id="WP_092790850.1">
    <property type="nucleotide sequence ID" value="NZ_DASWWU010000016.1"/>
</dbReference>
<proteinExistence type="predicted"/>
<gene>
    <name evidence="3" type="ORF">SAMN05660691_00970</name>
</gene>
<evidence type="ECO:0000313" key="4">
    <source>
        <dbReference type="Proteomes" id="UP000199371"/>
    </source>
</evidence>
<dbReference type="GO" id="GO:0003677">
    <property type="term" value="F:DNA binding"/>
    <property type="evidence" value="ECO:0007669"/>
    <property type="project" value="InterPro"/>
</dbReference>
<dbReference type="InterPro" id="IPR051675">
    <property type="entry name" value="Endo/Exo/Phosphatase_dom_1"/>
</dbReference>
<protein>
    <submittedName>
        <fullName evidence="3">Competence protein ComEA</fullName>
    </submittedName>
</protein>
<dbReference type="GO" id="GO:0006281">
    <property type="term" value="P:DNA repair"/>
    <property type="evidence" value="ECO:0007669"/>
    <property type="project" value="InterPro"/>
</dbReference>
<dbReference type="InterPro" id="IPR010994">
    <property type="entry name" value="RuvA_2-like"/>
</dbReference>
<dbReference type="SMART" id="SM00278">
    <property type="entry name" value="HhH1"/>
    <property type="match status" value="2"/>
</dbReference>
<feature type="domain" description="Helix-hairpin-helix DNA-binding motif class 1" evidence="2">
    <location>
        <begin position="51"/>
        <end position="70"/>
    </location>
</feature>